<feature type="compositionally biased region" description="Low complexity" evidence="1">
    <location>
        <begin position="139"/>
        <end position="153"/>
    </location>
</feature>
<feature type="compositionally biased region" description="Basic and acidic residues" evidence="1">
    <location>
        <begin position="159"/>
        <end position="172"/>
    </location>
</feature>
<dbReference type="Proteomes" id="UP000001072">
    <property type="component" value="Unassembled WGS sequence"/>
</dbReference>
<dbReference type="GeneID" id="18931266"/>
<protein>
    <submittedName>
        <fullName evidence="2">Uncharacterized protein</fullName>
    </submittedName>
</protein>
<keyword evidence="3" id="KW-1185">Reference proteome</keyword>
<dbReference type="InParanoid" id="F4SB88"/>
<proteinExistence type="predicted"/>
<feature type="compositionally biased region" description="Basic and acidic residues" evidence="1">
    <location>
        <begin position="128"/>
        <end position="137"/>
    </location>
</feature>
<evidence type="ECO:0000313" key="2">
    <source>
        <dbReference type="EMBL" id="EGF98105.1"/>
    </source>
</evidence>
<feature type="region of interest" description="Disordered" evidence="1">
    <location>
        <begin position="83"/>
        <end position="172"/>
    </location>
</feature>
<dbReference type="VEuPathDB" id="FungiDB:MELLADRAFT_69580"/>
<dbReference type="HOGENOM" id="CLU_1555618_0_0_1"/>
<name>F4SB88_MELLP</name>
<evidence type="ECO:0000313" key="3">
    <source>
        <dbReference type="Proteomes" id="UP000001072"/>
    </source>
</evidence>
<evidence type="ECO:0000256" key="1">
    <source>
        <dbReference type="SAM" id="MobiDB-lite"/>
    </source>
</evidence>
<reference evidence="3" key="1">
    <citation type="journal article" date="2011" name="Proc. Natl. Acad. Sci. U.S.A.">
        <title>Obligate biotrophy features unraveled by the genomic analysis of rust fungi.</title>
        <authorList>
            <person name="Duplessis S."/>
            <person name="Cuomo C.A."/>
            <person name="Lin Y.-C."/>
            <person name="Aerts A."/>
            <person name="Tisserant E."/>
            <person name="Veneault-Fourrey C."/>
            <person name="Joly D.L."/>
            <person name="Hacquard S."/>
            <person name="Amselem J."/>
            <person name="Cantarel B.L."/>
            <person name="Chiu R."/>
            <person name="Coutinho P.M."/>
            <person name="Feau N."/>
            <person name="Field M."/>
            <person name="Frey P."/>
            <person name="Gelhaye E."/>
            <person name="Goldberg J."/>
            <person name="Grabherr M.G."/>
            <person name="Kodira C.D."/>
            <person name="Kohler A."/>
            <person name="Kuees U."/>
            <person name="Lindquist E.A."/>
            <person name="Lucas S.M."/>
            <person name="Mago R."/>
            <person name="Mauceli E."/>
            <person name="Morin E."/>
            <person name="Murat C."/>
            <person name="Pangilinan J.L."/>
            <person name="Park R."/>
            <person name="Pearson M."/>
            <person name="Quesneville H."/>
            <person name="Rouhier N."/>
            <person name="Sakthikumar S."/>
            <person name="Salamov A.A."/>
            <person name="Schmutz J."/>
            <person name="Selles B."/>
            <person name="Shapiro H."/>
            <person name="Tanguay P."/>
            <person name="Tuskan G.A."/>
            <person name="Henrissat B."/>
            <person name="Van de Peer Y."/>
            <person name="Rouze P."/>
            <person name="Ellis J.G."/>
            <person name="Dodds P.N."/>
            <person name="Schein J.E."/>
            <person name="Zhong S."/>
            <person name="Hamelin R.C."/>
            <person name="Grigoriev I.V."/>
            <person name="Szabo L.J."/>
            <person name="Martin F."/>
        </authorList>
    </citation>
    <scope>NUCLEOTIDE SEQUENCE [LARGE SCALE GENOMIC DNA]</scope>
    <source>
        <strain evidence="3">98AG31 / pathotype 3-4-7</strain>
    </source>
</reference>
<gene>
    <name evidence="2" type="ORF">MELLADRAFT_69580</name>
</gene>
<dbReference type="AlphaFoldDB" id="F4SB88"/>
<dbReference type="RefSeq" id="XP_007418615.1">
    <property type="nucleotide sequence ID" value="XM_007418553.1"/>
</dbReference>
<dbReference type="KEGG" id="mlr:MELLADRAFT_69580"/>
<dbReference type="EMBL" id="GL883185">
    <property type="protein sequence ID" value="EGF98105.1"/>
    <property type="molecule type" value="Genomic_DNA"/>
</dbReference>
<organism evidence="3">
    <name type="scientific">Melampsora larici-populina (strain 98AG31 / pathotype 3-4-7)</name>
    <name type="common">Poplar leaf rust fungus</name>
    <dbReference type="NCBI Taxonomy" id="747676"/>
    <lineage>
        <taxon>Eukaryota</taxon>
        <taxon>Fungi</taxon>
        <taxon>Dikarya</taxon>
        <taxon>Basidiomycota</taxon>
        <taxon>Pucciniomycotina</taxon>
        <taxon>Pucciniomycetes</taxon>
        <taxon>Pucciniales</taxon>
        <taxon>Melampsoraceae</taxon>
        <taxon>Melampsora</taxon>
    </lineage>
</organism>
<sequence length="172" mass="19920">MENFIATLRDDYNFPGFADAMEVHRKNVYRIFREQRSWVIAFKYDLTIWKAVFAVRNPDKHVPNPSLEPVGLVNEIFYNARAQEDLNTDDNPYRKGGPKNGRNPYSDILTDPPTTLTFTRPVTGPTRHYIERKDKTQVKNNGPYGNYKGKNFNPNHQKPSTDNKGKGKEKET</sequence>
<accession>F4SB88</accession>